<reference evidence="1" key="1">
    <citation type="journal article" date="2014" name="Int. J. Syst. Evol. Microbiol.">
        <title>Complete genome sequence of Corynebacterium casei LMG S-19264T (=DSM 44701T), isolated from a smear-ripened cheese.</title>
        <authorList>
            <consortium name="US DOE Joint Genome Institute (JGI-PGF)"/>
            <person name="Walter F."/>
            <person name="Albersmeier A."/>
            <person name="Kalinowski J."/>
            <person name="Ruckert C."/>
        </authorList>
    </citation>
    <scope>NUCLEOTIDE SEQUENCE</scope>
    <source>
        <strain evidence="1">CGMCC 1.12187</strain>
    </source>
</reference>
<dbReference type="EMBL" id="BMEQ01000001">
    <property type="protein sequence ID" value="GGG42414.1"/>
    <property type="molecule type" value="Genomic_DNA"/>
</dbReference>
<reference evidence="1" key="2">
    <citation type="submission" date="2020-09" db="EMBL/GenBank/DDBJ databases">
        <authorList>
            <person name="Sun Q."/>
            <person name="Zhou Y."/>
        </authorList>
    </citation>
    <scope>NUCLEOTIDE SEQUENCE</scope>
    <source>
        <strain evidence="1">CGMCC 1.12187</strain>
    </source>
</reference>
<dbReference type="AlphaFoldDB" id="A0A917GF27"/>
<protein>
    <submittedName>
        <fullName evidence="1">Uncharacterized protein</fullName>
    </submittedName>
</protein>
<proteinExistence type="predicted"/>
<keyword evidence="2" id="KW-1185">Reference proteome</keyword>
<dbReference type="Proteomes" id="UP000638848">
    <property type="component" value="Unassembled WGS sequence"/>
</dbReference>
<evidence type="ECO:0000313" key="2">
    <source>
        <dbReference type="Proteomes" id="UP000638848"/>
    </source>
</evidence>
<sequence>MPCTVPAGSLASTAMSVDDYARVVQSRTAFVDFLLAPARDRLAVAA</sequence>
<organism evidence="1 2">
    <name type="scientific">Kocuria dechangensis</name>
    <dbReference type="NCBI Taxonomy" id="1176249"/>
    <lineage>
        <taxon>Bacteria</taxon>
        <taxon>Bacillati</taxon>
        <taxon>Actinomycetota</taxon>
        <taxon>Actinomycetes</taxon>
        <taxon>Micrococcales</taxon>
        <taxon>Micrococcaceae</taxon>
        <taxon>Kocuria</taxon>
    </lineage>
</organism>
<accession>A0A917GF27</accession>
<name>A0A917GF27_9MICC</name>
<gene>
    <name evidence="1" type="ORF">GCM10011374_00960</name>
</gene>
<comment type="caution">
    <text evidence="1">The sequence shown here is derived from an EMBL/GenBank/DDBJ whole genome shotgun (WGS) entry which is preliminary data.</text>
</comment>
<evidence type="ECO:0000313" key="1">
    <source>
        <dbReference type="EMBL" id="GGG42414.1"/>
    </source>
</evidence>